<reference evidence="3 4" key="1">
    <citation type="submission" date="2018-03" db="EMBL/GenBank/DDBJ databases">
        <title>Genomic Encyclopedia of Archaeal and Bacterial Type Strains, Phase II (KMG-II): from individual species to whole genera.</title>
        <authorList>
            <person name="Goeker M."/>
        </authorList>
    </citation>
    <scope>NUCLEOTIDE SEQUENCE [LARGE SCALE GENOMIC DNA]</scope>
    <source>
        <strain evidence="3 4">DSM 100214</strain>
    </source>
</reference>
<gene>
    <name evidence="3" type="ORF">CLV62_12310</name>
</gene>
<dbReference type="EMBL" id="QICL01000023">
    <property type="protein sequence ID" value="PXV61967.1"/>
    <property type="molecule type" value="Genomic_DNA"/>
</dbReference>
<dbReference type="Pfam" id="PF00534">
    <property type="entry name" value="Glycos_transf_1"/>
    <property type="match status" value="1"/>
</dbReference>
<dbReference type="InterPro" id="IPR050194">
    <property type="entry name" value="Glycosyltransferase_grp1"/>
</dbReference>
<dbReference type="Pfam" id="PF13439">
    <property type="entry name" value="Glyco_transf_4"/>
    <property type="match status" value="1"/>
</dbReference>
<dbReference type="AlphaFoldDB" id="A0A2V3PKA0"/>
<evidence type="ECO:0000313" key="4">
    <source>
        <dbReference type="Proteomes" id="UP000247973"/>
    </source>
</evidence>
<evidence type="ECO:0000259" key="2">
    <source>
        <dbReference type="Pfam" id="PF13439"/>
    </source>
</evidence>
<dbReference type="PANTHER" id="PTHR45947:SF13">
    <property type="entry name" value="TRANSFERASE"/>
    <property type="match status" value="1"/>
</dbReference>
<organism evidence="3 4">
    <name type="scientific">Dysgonomonas alginatilytica</name>
    <dbReference type="NCBI Taxonomy" id="1605892"/>
    <lineage>
        <taxon>Bacteria</taxon>
        <taxon>Pseudomonadati</taxon>
        <taxon>Bacteroidota</taxon>
        <taxon>Bacteroidia</taxon>
        <taxon>Bacteroidales</taxon>
        <taxon>Dysgonomonadaceae</taxon>
        <taxon>Dysgonomonas</taxon>
    </lineage>
</organism>
<feature type="domain" description="Glycosyltransferase subfamily 4-like N-terminal" evidence="2">
    <location>
        <begin position="14"/>
        <end position="219"/>
    </location>
</feature>
<protein>
    <submittedName>
        <fullName evidence="3">Glycosyltransferase involved in cell wall biosynthesis</fullName>
    </submittedName>
</protein>
<dbReference type="InterPro" id="IPR001296">
    <property type="entry name" value="Glyco_trans_1"/>
</dbReference>
<dbReference type="CDD" id="cd03801">
    <property type="entry name" value="GT4_PimA-like"/>
    <property type="match status" value="1"/>
</dbReference>
<comment type="caution">
    <text evidence="3">The sequence shown here is derived from an EMBL/GenBank/DDBJ whole genome shotgun (WGS) entry which is preliminary data.</text>
</comment>
<accession>A0A2V3PKA0</accession>
<dbReference type="Gene3D" id="3.40.50.2000">
    <property type="entry name" value="Glycogen Phosphorylase B"/>
    <property type="match status" value="2"/>
</dbReference>
<dbReference type="RefSeq" id="WP_110311684.1">
    <property type="nucleotide sequence ID" value="NZ_QICL01000023.1"/>
</dbReference>
<dbReference type="SUPFAM" id="SSF53756">
    <property type="entry name" value="UDP-Glycosyltransferase/glycogen phosphorylase"/>
    <property type="match status" value="1"/>
</dbReference>
<keyword evidence="4" id="KW-1185">Reference proteome</keyword>
<dbReference type="GO" id="GO:0016757">
    <property type="term" value="F:glycosyltransferase activity"/>
    <property type="evidence" value="ECO:0007669"/>
    <property type="project" value="InterPro"/>
</dbReference>
<evidence type="ECO:0000259" key="1">
    <source>
        <dbReference type="Pfam" id="PF00534"/>
    </source>
</evidence>
<dbReference type="OrthoDB" id="596635at2"/>
<dbReference type="InterPro" id="IPR028098">
    <property type="entry name" value="Glyco_trans_4-like_N"/>
</dbReference>
<name>A0A2V3PKA0_9BACT</name>
<keyword evidence="3" id="KW-0808">Transferase</keyword>
<dbReference type="Proteomes" id="UP000247973">
    <property type="component" value="Unassembled WGS sequence"/>
</dbReference>
<proteinExistence type="predicted"/>
<evidence type="ECO:0000313" key="3">
    <source>
        <dbReference type="EMBL" id="PXV61967.1"/>
    </source>
</evidence>
<dbReference type="PANTHER" id="PTHR45947">
    <property type="entry name" value="SULFOQUINOVOSYL TRANSFERASE SQD2"/>
    <property type="match status" value="1"/>
</dbReference>
<feature type="domain" description="Glycosyl transferase family 1" evidence="1">
    <location>
        <begin position="226"/>
        <end position="373"/>
    </location>
</feature>
<sequence length="397" mass="45436">MKILQINKYPSLKGGTETVLFDTIRLLKAEGHDVILLSTDEGEVVYNPTYTISYPDRSASLVEKIYNLPSFFYNRSAVKILESIIEKEKPDIAHIHLYHNSFSNSILPVLKKYNIPIVMTLHEYRQICPSYLLLDKNQQICERCIDGNYLNCMFTRCAKGSFLESTLLTMEMYYRRLFYKTEKYVDRFICVSNFVYQKHQAFNRAMADKSTVIYNPVKLNLSNGIKKGGYLLYFGRLSPEKGLPTLLSAMKQLPDLKLKIAGAGDWLFSEIPSNVELLGFKGKEELDSIIYNAWYTIVPSLSYETFALSCAESMAQGTPVIASDMGAIPEIVQHEENGFLFEARNVENLKETISKAIMLSDEKYAEMVKIGYQSLIKFSEDKYLEQLLSVYNGLIHK</sequence>